<accession>A0A143BQ61</accession>
<proteinExistence type="predicted"/>
<keyword evidence="3" id="KW-1185">Reference proteome</keyword>
<dbReference type="InterPro" id="IPR011059">
    <property type="entry name" value="Metal-dep_hydrolase_composite"/>
</dbReference>
<evidence type="ECO:0000313" key="3">
    <source>
        <dbReference type="Proteomes" id="UP000076404"/>
    </source>
</evidence>
<dbReference type="Proteomes" id="UP000076404">
    <property type="component" value="Chromosome"/>
</dbReference>
<name>A0A143BQ61_9BACT</name>
<dbReference type="SUPFAM" id="SSF51338">
    <property type="entry name" value="Composite domain of metallo-dependent hydrolases"/>
    <property type="match status" value="1"/>
</dbReference>
<dbReference type="KEGG" id="gph:GEMMAAP_06070"/>
<dbReference type="Pfam" id="PF01979">
    <property type="entry name" value="Amidohydro_1"/>
    <property type="match status" value="1"/>
</dbReference>
<dbReference type="Gene3D" id="1.20.58.520">
    <property type="entry name" value="Amidohydrolase"/>
    <property type="match status" value="1"/>
</dbReference>
<reference evidence="2 3" key="1">
    <citation type="journal article" date="2014" name="Proc. Natl. Acad. Sci. U.S.A.">
        <title>Functional type 2 photosynthetic reaction centers found in the rare bacterial phylum Gemmatimonadetes.</title>
        <authorList>
            <person name="Zeng Y."/>
            <person name="Feng F."/>
            <person name="Medova H."/>
            <person name="Dean J."/>
            <person name="Koblizek M."/>
        </authorList>
    </citation>
    <scope>NUCLEOTIDE SEQUENCE [LARGE SCALE GENOMIC DNA]</scope>
    <source>
        <strain evidence="2 3">AP64</strain>
    </source>
</reference>
<dbReference type="eggNOG" id="COG1228">
    <property type="taxonomic scope" value="Bacteria"/>
</dbReference>
<reference evidence="2 3" key="2">
    <citation type="journal article" date="2016" name="Environ. Microbiol. Rep.">
        <title>Metagenomic evidence for the presence of phototrophic Gemmatimonadetes bacteria in diverse environments.</title>
        <authorList>
            <person name="Zeng Y."/>
            <person name="Baumbach J."/>
            <person name="Barbosa E.G."/>
            <person name="Azevedo V."/>
            <person name="Zhang C."/>
            <person name="Koblizek M."/>
        </authorList>
    </citation>
    <scope>NUCLEOTIDE SEQUENCE [LARGE SCALE GENOMIC DNA]</scope>
    <source>
        <strain evidence="2 3">AP64</strain>
    </source>
</reference>
<protein>
    <recommendedName>
        <fullName evidence="1">Amidohydrolase-related domain-containing protein</fullName>
    </recommendedName>
</protein>
<evidence type="ECO:0000313" key="2">
    <source>
        <dbReference type="EMBL" id="AMW06601.1"/>
    </source>
</evidence>
<organism evidence="2 3">
    <name type="scientific">Gemmatimonas phototrophica</name>
    <dbReference type="NCBI Taxonomy" id="1379270"/>
    <lineage>
        <taxon>Bacteria</taxon>
        <taxon>Pseudomonadati</taxon>
        <taxon>Gemmatimonadota</taxon>
        <taxon>Gemmatimonadia</taxon>
        <taxon>Gemmatimonadales</taxon>
        <taxon>Gemmatimonadaceae</taxon>
        <taxon>Gemmatimonas</taxon>
    </lineage>
</organism>
<sequence length="459" mass="48522">MEAEAQRAPVGPSTRSFVRFDTAVLALTNARVIDGTGAAPRENHTVVIRDGRIASMGPTASTAVPAGALTVDMAGKTLMPGLVMVHEHLYYPVGAGTYANLTESFSRLYLAGGVTSMRTGGNMNGFAELLVAKAIARGEKPGPFIDATAPYLEGPGMGFNQVVALRDTSDAKALVSYWAAQGATSFKAYMNISRDELRVAAREAHARGLKITGHLCSVTYREAADAGIDDLEHGFFAMNDFVPNKKPDICVGRGGAATASMAQLDPNSADVQALFRYLIEKKVAVTSTLTIFETFTPGRPLPAGLDVLLPQLREEYERRHAATARNTQSPYLKAFAKGMAFERAFVKAGGTLIVGTDPTGGGGLVPGFSNQRALELLVEAGFSPLEAIRIGTLNGATYLGRGALTGSLEVGKLADLVVINGNPAVTIGDVRKVEWVFRQGVGYDPAAMIQSVRGKAGLW</sequence>
<dbReference type="InterPro" id="IPR032466">
    <property type="entry name" value="Metal_Hydrolase"/>
</dbReference>
<feature type="domain" description="Amidohydrolase-related" evidence="1">
    <location>
        <begin position="77"/>
        <end position="423"/>
    </location>
</feature>
<dbReference type="OrthoDB" id="9797498at2"/>
<dbReference type="GO" id="GO:0016810">
    <property type="term" value="F:hydrolase activity, acting on carbon-nitrogen (but not peptide) bonds"/>
    <property type="evidence" value="ECO:0007669"/>
    <property type="project" value="InterPro"/>
</dbReference>
<dbReference type="AlphaFoldDB" id="A0A143BQ61"/>
<dbReference type="EMBL" id="CP011454">
    <property type="protein sequence ID" value="AMW06601.1"/>
    <property type="molecule type" value="Genomic_DNA"/>
</dbReference>
<dbReference type="PANTHER" id="PTHR43135">
    <property type="entry name" value="ALPHA-D-RIBOSE 1-METHYLPHOSPHONATE 5-TRIPHOSPHATE DIPHOSPHATASE"/>
    <property type="match status" value="1"/>
</dbReference>
<dbReference type="Gene3D" id="2.30.40.10">
    <property type="entry name" value="Urease, subunit C, domain 1"/>
    <property type="match status" value="1"/>
</dbReference>
<dbReference type="STRING" id="1379270.GEMMAAP_06070"/>
<dbReference type="SUPFAM" id="SSF51556">
    <property type="entry name" value="Metallo-dependent hydrolases"/>
    <property type="match status" value="1"/>
</dbReference>
<evidence type="ECO:0000259" key="1">
    <source>
        <dbReference type="Pfam" id="PF01979"/>
    </source>
</evidence>
<gene>
    <name evidence="2" type="ORF">GEMMAAP_06070</name>
</gene>
<dbReference type="Gene3D" id="3.30.110.90">
    <property type="entry name" value="Amidohydrolase"/>
    <property type="match status" value="1"/>
</dbReference>
<dbReference type="InterPro" id="IPR006680">
    <property type="entry name" value="Amidohydro-rel"/>
</dbReference>
<dbReference type="Gene3D" id="3.40.50.10910">
    <property type="entry name" value="Amidohydrolase"/>
    <property type="match status" value="1"/>
</dbReference>
<dbReference type="PANTHER" id="PTHR43135:SF3">
    <property type="entry name" value="ALPHA-D-RIBOSE 1-METHYLPHOSPHONATE 5-TRIPHOSPHATE DIPHOSPHATASE"/>
    <property type="match status" value="1"/>
</dbReference>
<dbReference type="InterPro" id="IPR051781">
    <property type="entry name" value="Metallo-dep_Hydrolase"/>
</dbReference>